<evidence type="ECO:0000313" key="1">
    <source>
        <dbReference type="EMBL" id="BFD46494.1"/>
    </source>
</evidence>
<dbReference type="InterPro" id="IPR020171">
    <property type="entry name" value="Uncharacterised_RC0039"/>
</dbReference>
<sequence length="224" mass="25521">METDDKKPRDSRKLADQIKDALVGITDNELGSDEAMEIFNELSKNDAFEQEIEQILACLNEQTMDLTKLQTQIILLIKKYLGKIAHKKLGKLGVKIDENLVSKNVAEVSSYLMQQHSQLVKEANRGLIKSKDKLQGISNQSRLEAKRLVKNFALYQVYKFMNPKRIAGETKEENFAYNMIRGGIDLAKKYEGGSKNDLKSYSPEFIKKLDKAHQNFKGSGRTIY</sequence>
<organism evidence="1">
    <name type="scientific">Candidatus Tisiphia endosymbiont of Sergentomyia squamirostris</name>
    <dbReference type="NCBI Taxonomy" id="3113639"/>
    <lineage>
        <taxon>Bacteria</taxon>
        <taxon>Pseudomonadati</taxon>
        <taxon>Pseudomonadota</taxon>
        <taxon>Alphaproteobacteria</taxon>
        <taxon>Rickettsiales</taxon>
        <taxon>Rickettsiaceae</taxon>
        <taxon>Rickettsieae</taxon>
        <taxon>Candidatus Tisiphia</taxon>
    </lineage>
</organism>
<dbReference type="Pfam" id="PF17372">
    <property type="entry name" value="DUF5394"/>
    <property type="match status" value="1"/>
</dbReference>
<name>A0AAT9G9Q4_9RICK</name>
<reference evidence="1" key="1">
    <citation type="submission" date="2024-01" db="EMBL/GenBank/DDBJ databases">
        <title>Sequencing the genomes of a sandfly, Sergentomyia squamirostris, and its two endosymbionts.</title>
        <authorList>
            <person name="Itokawa K."/>
            <person name="Sanjoba C."/>
        </authorList>
    </citation>
    <scope>NUCLEOTIDE SEQUENCE</scope>
    <source>
        <strain evidence="1">RiSSQ</strain>
    </source>
</reference>
<protein>
    <submittedName>
        <fullName evidence="1">DUF5394 family protein</fullName>
    </submittedName>
</protein>
<dbReference type="EMBL" id="AP029170">
    <property type="protein sequence ID" value="BFD46494.1"/>
    <property type="molecule type" value="Genomic_DNA"/>
</dbReference>
<accession>A0AAT9G9Q4</accession>
<proteinExistence type="predicted"/>
<dbReference type="AlphaFoldDB" id="A0AAT9G9Q4"/>
<gene>
    <name evidence="1" type="ORF">DMENIID0002_11400</name>
</gene>